<evidence type="ECO:0000313" key="2">
    <source>
        <dbReference type="RefSeq" id="XP_075079433.1"/>
    </source>
</evidence>
<gene>
    <name evidence="2" type="primary">LOC142164772</name>
</gene>
<sequence>MHNYLLELIVFLILYLLLLQVKIVGGFQENYNVTNGSSNSSSLWLKSVVVKNPRAIGCWNRPWICNEGEFPPRIKRLCCRNRCVEVTSDVNNCGLCGIRCPFTWQCCRGLCINTNMNPFHCGSCEHRCQFPSLCFNGMCGYAEPLPPFPFPPRPPKPPRPPHPFPPKPPFPFPPKPPRPPSPFPPKPPRPPFPFPPKPPRPPFPFPPKPPRPPFPHPPWPRTPARPPYSPPSPYNQNSTSI</sequence>
<accession>A0AC58S394</accession>
<reference evidence="2" key="2">
    <citation type="submission" date="2025-08" db="UniProtKB">
        <authorList>
            <consortium name="RefSeq"/>
        </authorList>
    </citation>
    <scope>IDENTIFICATION</scope>
    <source>
        <tissue evidence="2">Leaf</tissue>
    </source>
</reference>
<organism evidence="1 2">
    <name type="scientific">Nicotiana tabacum</name>
    <name type="common">Common tobacco</name>
    <dbReference type="NCBI Taxonomy" id="4097"/>
    <lineage>
        <taxon>Eukaryota</taxon>
        <taxon>Viridiplantae</taxon>
        <taxon>Streptophyta</taxon>
        <taxon>Embryophyta</taxon>
        <taxon>Tracheophyta</taxon>
        <taxon>Spermatophyta</taxon>
        <taxon>Magnoliopsida</taxon>
        <taxon>eudicotyledons</taxon>
        <taxon>Gunneridae</taxon>
        <taxon>Pentapetalae</taxon>
        <taxon>asterids</taxon>
        <taxon>lamiids</taxon>
        <taxon>Solanales</taxon>
        <taxon>Solanaceae</taxon>
        <taxon>Nicotianoideae</taxon>
        <taxon>Nicotianeae</taxon>
        <taxon>Nicotiana</taxon>
    </lineage>
</organism>
<protein>
    <submittedName>
        <fullName evidence="2">Uncharacterized protein LOC142164772</fullName>
    </submittedName>
</protein>
<dbReference type="RefSeq" id="XP_075079433.1">
    <property type="nucleotide sequence ID" value="XM_075223332.1"/>
</dbReference>
<proteinExistence type="predicted"/>
<name>A0AC58S394_TOBAC</name>
<reference evidence="1" key="1">
    <citation type="journal article" date="2014" name="Nat. Commun.">
        <title>The tobacco genome sequence and its comparison with those of tomato and potato.</title>
        <authorList>
            <person name="Sierro N."/>
            <person name="Battey J.N."/>
            <person name="Ouadi S."/>
            <person name="Bakaher N."/>
            <person name="Bovet L."/>
            <person name="Willig A."/>
            <person name="Goepfert S."/>
            <person name="Peitsch M.C."/>
            <person name="Ivanov N.V."/>
        </authorList>
    </citation>
    <scope>NUCLEOTIDE SEQUENCE [LARGE SCALE GENOMIC DNA]</scope>
</reference>
<dbReference type="Proteomes" id="UP000790787">
    <property type="component" value="Chromosome 1"/>
</dbReference>
<keyword evidence="1" id="KW-1185">Reference proteome</keyword>
<evidence type="ECO:0000313" key="1">
    <source>
        <dbReference type="Proteomes" id="UP000790787"/>
    </source>
</evidence>